<feature type="coiled-coil region" evidence="1">
    <location>
        <begin position="85"/>
        <end position="119"/>
    </location>
</feature>
<accession>A0A016VS22</accession>
<comment type="caution">
    <text evidence="2">The sequence shown here is derived from an EMBL/GenBank/DDBJ whole genome shotgun (WGS) entry which is preliminary data.</text>
</comment>
<sequence length="120" mass="13666">MSVFHTGWGLIVSTISTSSWGDDAGVKECGAACHRARESERWRALYSRNRKNALHKPLLWRVPNNEADNVVIGASLELDRSYGEMEDSKNRLKVLMEVLDDILNEEEEEEEEVNDSSDEK</sequence>
<dbReference type="AlphaFoldDB" id="A0A016VS22"/>
<proteinExistence type="predicted"/>
<reference evidence="3" key="1">
    <citation type="journal article" date="2015" name="Nat. Genet.">
        <title>The genome and transcriptome of the zoonotic hookworm Ancylostoma ceylanicum identify infection-specific gene families.</title>
        <authorList>
            <person name="Schwarz E.M."/>
            <person name="Hu Y."/>
            <person name="Antoshechkin I."/>
            <person name="Miller M.M."/>
            <person name="Sternberg P.W."/>
            <person name="Aroian R.V."/>
        </authorList>
    </citation>
    <scope>NUCLEOTIDE SEQUENCE</scope>
    <source>
        <strain evidence="3">HY135</strain>
    </source>
</reference>
<gene>
    <name evidence="2" type="primary">Acey_s0005.g2518</name>
    <name evidence="2" type="ORF">Y032_0005g2518</name>
</gene>
<protein>
    <submittedName>
        <fullName evidence="2">Uncharacterized protein</fullName>
    </submittedName>
</protein>
<evidence type="ECO:0000256" key="1">
    <source>
        <dbReference type="SAM" id="Coils"/>
    </source>
</evidence>
<name>A0A016VS22_9BILA</name>
<organism evidence="2 3">
    <name type="scientific">Ancylostoma ceylanicum</name>
    <dbReference type="NCBI Taxonomy" id="53326"/>
    <lineage>
        <taxon>Eukaryota</taxon>
        <taxon>Metazoa</taxon>
        <taxon>Ecdysozoa</taxon>
        <taxon>Nematoda</taxon>
        <taxon>Chromadorea</taxon>
        <taxon>Rhabditida</taxon>
        <taxon>Rhabditina</taxon>
        <taxon>Rhabditomorpha</taxon>
        <taxon>Strongyloidea</taxon>
        <taxon>Ancylostomatidae</taxon>
        <taxon>Ancylostomatinae</taxon>
        <taxon>Ancylostoma</taxon>
    </lineage>
</organism>
<dbReference type="EMBL" id="JARK01001341">
    <property type="protein sequence ID" value="EYC30220.1"/>
    <property type="molecule type" value="Genomic_DNA"/>
</dbReference>
<evidence type="ECO:0000313" key="2">
    <source>
        <dbReference type="EMBL" id="EYC30220.1"/>
    </source>
</evidence>
<keyword evidence="1" id="KW-0175">Coiled coil</keyword>
<keyword evidence="3" id="KW-1185">Reference proteome</keyword>
<evidence type="ECO:0000313" key="3">
    <source>
        <dbReference type="Proteomes" id="UP000024635"/>
    </source>
</evidence>
<dbReference type="Proteomes" id="UP000024635">
    <property type="component" value="Unassembled WGS sequence"/>
</dbReference>